<reference evidence="1 2" key="1">
    <citation type="journal article" date="2015" name="Stand. Genomic Sci.">
        <title>Complete genome sequence and description of Salinispira pacifica gen. nov., sp. nov., a novel spirochaete isolated form a hypersaline microbial mat.</title>
        <authorList>
            <person name="Ben Hania W."/>
            <person name="Joseph M."/>
            <person name="Schumann P."/>
            <person name="Bunk B."/>
            <person name="Fiebig A."/>
            <person name="Sproer C."/>
            <person name="Klenk H.P."/>
            <person name="Fardeau M.L."/>
            <person name="Spring S."/>
        </authorList>
    </citation>
    <scope>NUCLEOTIDE SEQUENCE [LARGE SCALE GENOMIC DNA]</scope>
    <source>
        <strain evidence="1 2">L21-RPul-D2</strain>
    </source>
</reference>
<name>V5WDE1_9SPIO</name>
<proteinExistence type="predicted"/>
<sequence length="181" mass="20707">MKTAQRNITGKDGMQIGGNAVKRIAIILLILSSAAAVWAEDNSPEAELLGSLERLGITEDELSTITEIQQEYADSRNIPMAEIEILRARVSRELLADEPDLREVENLIRESLDYELEIRMAEIVRELGMQQVLGPRRWALIKQLNRQLRQSGMNFPALSRRIREARPDLRRAIRIMELYAE</sequence>
<dbReference type="HOGENOM" id="CLU_1488050_0_0_12"/>
<dbReference type="Gene3D" id="1.20.120.1490">
    <property type="match status" value="1"/>
</dbReference>
<organism evidence="1 2">
    <name type="scientific">Salinispira pacifica</name>
    <dbReference type="NCBI Taxonomy" id="1307761"/>
    <lineage>
        <taxon>Bacteria</taxon>
        <taxon>Pseudomonadati</taxon>
        <taxon>Spirochaetota</taxon>
        <taxon>Spirochaetia</taxon>
        <taxon>Spirochaetales</taxon>
        <taxon>Spirochaetaceae</taxon>
        <taxon>Salinispira</taxon>
    </lineage>
</organism>
<keyword evidence="2" id="KW-1185">Reference proteome</keyword>
<dbReference type="EMBL" id="CP006939">
    <property type="protein sequence ID" value="AHC13620.1"/>
    <property type="molecule type" value="Genomic_DNA"/>
</dbReference>
<accession>V5WDE1</accession>
<dbReference type="Proteomes" id="UP000018680">
    <property type="component" value="Chromosome"/>
</dbReference>
<dbReference type="AlphaFoldDB" id="V5WDE1"/>
<dbReference type="KEGG" id="slr:L21SP2_0176"/>
<dbReference type="STRING" id="1307761.L21SP2_0176"/>
<evidence type="ECO:0008006" key="3">
    <source>
        <dbReference type="Google" id="ProtNLM"/>
    </source>
</evidence>
<gene>
    <name evidence="1" type="ORF">L21SP2_0176</name>
</gene>
<dbReference type="RefSeq" id="WP_024266553.1">
    <property type="nucleotide sequence ID" value="NC_023035.1"/>
</dbReference>
<evidence type="ECO:0000313" key="2">
    <source>
        <dbReference type="Proteomes" id="UP000018680"/>
    </source>
</evidence>
<evidence type="ECO:0000313" key="1">
    <source>
        <dbReference type="EMBL" id="AHC13620.1"/>
    </source>
</evidence>
<protein>
    <recommendedName>
        <fullName evidence="3">Periplasmic heavy metal sensor</fullName>
    </recommendedName>
</protein>